<evidence type="ECO:0000256" key="1">
    <source>
        <dbReference type="SAM" id="MobiDB-lite"/>
    </source>
</evidence>
<name>A0A8T3BQH9_DENNO</name>
<dbReference type="GO" id="GO:0070475">
    <property type="term" value="P:rRNA base methylation"/>
    <property type="evidence" value="ECO:0007669"/>
    <property type="project" value="InterPro"/>
</dbReference>
<evidence type="ECO:0000259" key="2">
    <source>
        <dbReference type="Pfam" id="PF10354"/>
    </source>
</evidence>
<organism evidence="3 4">
    <name type="scientific">Dendrobium nobile</name>
    <name type="common">Orchid</name>
    <dbReference type="NCBI Taxonomy" id="94219"/>
    <lineage>
        <taxon>Eukaryota</taxon>
        <taxon>Viridiplantae</taxon>
        <taxon>Streptophyta</taxon>
        <taxon>Embryophyta</taxon>
        <taxon>Tracheophyta</taxon>
        <taxon>Spermatophyta</taxon>
        <taxon>Magnoliopsida</taxon>
        <taxon>Liliopsida</taxon>
        <taxon>Asparagales</taxon>
        <taxon>Orchidaceae</taxon>
        <taxon>Epidendroideae</taxon>
        <taxon>Malaxideae</taxon>
        <taxon>Dendrobiinae</taxon>
        <taxon>Dendrobium</taxon>
    </lineage>
</organism>
<dbReference type="OrthoDB" id="273345at2759"/>
<sequence>MCLYISAKLLEKHWTAMIHLDELKSLGCTLLHGINVENMHEDRFLKVQRFDRIIFNFPHAGHYLGLSDTHEEAIFARCLLSENGEIHVSHRDDYPFNNWNIRGSAKERGMTLKEKVEFHKKDYPGYQNKRGSGTRSNKAFPLGNKSFTFKFSMNKKTCYYQRTESVGTNVNSDGNVSFRRMFRRKALRRYYTYVSPSGAIIILPSVCCSAAAAVEGPAAVEGRCSAARDQERGRCSAKSGDRRRRSLVTVGDVNPRRATNDDGGRRAKEARGERVAKRMTVQRAPIRILGLLPSDNAPEHFR</sequence>
<feature type="compositionally biased region" description="Basic and acidic residues" evidence="1">
    <location>
        <begin position="254"/>
        <end position="272"/>
    </location>
</feature>
<feature type="region of interest" description="Disordered" evidence="1">
    <location>
        <begin position="252"/>
        <end position="272"/>
    </location>
</feature>
<accession>A0A8T3BQH9</accession>
<dbReference type="InterPro" id="IPR019446">
    <property type="entry name" value="BMT5-like"/>
</dbReference>
<dbReference type="GO" id="GO:0070042">
    <property type="term" value="F:rRNA (uridine-N3-)-methyltransferase activity"/>
    <property type="evidence" value="ECO:0007669"/>
    <property type="project" value="InterPro"/>
</dbReference>
<dbReference type="AlphaFoldDB" id="A0A8T3BQH9"/>
<keyword evidence="4" id="KW-1185">Reference proteome</keyword>
<feature type="domain" description="25S rRNA (uridine-N(3))-methyltransferase BMT5-like" evidence="2">
    <location>
        <begin position="7"/>
        <end position="130"/>
    </location>
</feature>
<protein>
    <recommendedName>
        <fullName evidence="2">25S rRNA (uridine-N(3))-methyltransferase BMT5-like domain-containing protein</fullName>
    </recommendedName>
</protein>
<comment type="caution">
    <text evidence="3">The sequence shown here is derived from an EMBL/GenBank/DDBJ whole genome shotgun (WGS) entry which is preliminary data.</text>
</comment>
<evidence type="ECO:0000313" key="4">
    <source>
        <dbReference type="Proteomes" id="UP000829196"/>
    </source>
</evidence>
<dbReference type="EMBL" id="JAGYWB010000006">
    <property type="protein sequence ID" value="KAI0519452.1"/>
    <property type="molecule type" value="Genomic_DNA"/>
</dbReference>
<dbReference type="Proteomes" id="UP000829196">
    <property type="component" value="Unassembled WGS sequence"/>
</dbReference>
<reference evidence="3" key="1">
    <citation type="journal article" date="2022" name="Front. Genet.">
        <title>Chromosome-Scale Assembly of the Dendrobium nobile Genome Provides Insights Into the Molecular Mechanism of the Biosynthesis of the Medicinal Active Ingredient of Dendrobium.</title>
        <authorList>
            <person name="Xu Q."/>
            <person name="Niu S.-C."/>
            <person name="Li K.-L."/>
            <person name="Zheng P.-J."/>
            <person name="Zhang X.-J."/>
            <person name="Jia Y."/>
            <person name="Liu Y."/>
            <person name="Niu Y.-X."/>
            <person name="Yu L.-H."/>
            <person name="Chen D.-F."/>
            <person name="Zhang G.-Q."/>
        </authorList>
    </citation>
    <scope>NUCLEOTIDE SEQUENCE</scope>
    <source>
        <tissue evidence="3">Leaf</tissue>
    </source>
</reference>
<gene>
    <name evidence="3" type="ORF">KFK09_006900</name>
</gene>
<dbReference type="PANTHER" id="PTHR11538:SF64">
    <property type="entry name" value="25S RRNA (URIDINE-N(3))-METHYLTRANSFERASE BMT5-LIKE DOMAIN-CONTAINING PROTEIN"/>
    <property type="match status" value="1"/>
</dbReference>
<proteinExistence type="predicted"/>
<dbReference type="Pfam" id="PF10354">
    <property type="entry name" value="BMT5-like"/>
    <property type="match status" value="1"/>
</dbReference>
<evidence type="ECO:0000313" key="3">
    <source>
        <dbReference type="EMBL" id="KAI0519452.1"/>
    </source>
</evidence>
<dbReference type="GO" id="GO:0005737">
    <property type="term" value="C:cytoplasm"/>
    <property type="evidence" value="ECO:0007669"/>
    <property type="project" value="TreeGrafter"/>
</dbReference>
<dbReference type="PANTHER" id="PTHR11538">
    <property type="entry name" value="PHENYLALANYL-TRNA SYNTHETASE"/>
    <property type="match status" value="1"/>
</dbReference>